<dbReference type="InterPro" id="IPR043159">
    <property type="entry name" value="Lectin_gal-bd_sf"/>
</dbReference>
<dbReference type="GO" id="GO:0030246">
    <property type="term" value="F:carbohydrate binding"/>
    <property type="evidence" value="ECO:0007669"/>
    <property type="project" value="InterPro"/>
</dbReference>
<accession>A0AAD9NKH5</accession>
<dbReference type="InterPro" id="IPR000922">
    <property type="entry name" value="Lectin_gal-bd_dom"/>
</dbReference>
<comment type="caution">
    <text evidence="3">The sequence shown here is derived from an EMBL/GenBank/DDBJ whole genome shotgun (WGS) entry which is preliminary data.</text>
</comment>
<dbReference type="CDD" id="cd22823">
    <property type="entry name" value="Gal_Rha_Lectin"/>
    <property type="match status" value="1"/>
</dbReference>
<dbReference type="EMBL" id="JAODUO010001046">
    <property type="protein sequence ID" value="KAK2171626.1"/>
    <property type="molecule type" value="Genomic_DNA"/>
</dbReference>
<dbReference type="PANTHER" id="PTHR46780">
    <property type="entry name" value="PROTEIN EVA-1"/>
    <property type="match status" value="1"/>
</dbReference>
<dbReference type="Gene3D" id="2.60.120.740">
    <property type="match status" value="1"/>
</dbReference>
<dbReference type="AlphaFoldDB" id="A0AAD9NKH5"/>
<evidence type="ECO:0000313" key="3">
    <source>
        <dbReference type="EMBL" id="KAK2171626.1"/>
    </source>
</evidence>
<keyword evidence="1" id="KW-1133">Transmembrane helix</keyword>
<organism evidence="3 4">
    <name type="scientific">Ridgeia piscesae</name>
    <name type="common">Tubeworm</name>
    <dbReference type="NCBI Taxonomy" id="27915"/>
    <lineage>
        <taxon>Eukaryota</taxon>
        <taxon>Metazoa</taxon>
        <taxon>Spiralia</taxon>
        <taxon>Lophotrochozoa</taxon>
        <taxon>Annelida</taxon>
        <taxon>Polychaeta</taxon>
        <taxon>Sedentaria</taxon>
        <taxon>Canalipalpata</taxon>
        <taxon>Sabellida</taxon>
        <taxon>Siboglinidae</taxon>
        <taxon>Ridgeia</taxon>
    </lineage>
</organism>
<keyword evidence="1" id="KW-0472">Membrane</keyword>
<dbReference type="Proteomes" id="UP001209878">
    <property type="component" value="Unassembled WGS sequence"/>
</dbReference>
<sequence length="458" mass="51022">MFQARCSDDQVIVMQTARYGRMSLGRCLLVDFGGKGCSADVMAEFDAWCSGRRSCDVPVRDLLVVQKRPCPRDLSKYLEAKYTCIRVMTPEGSDCRMAAPAPIETPSGYIASVVTEATLCGNFDSPWTIRALPGQRINVTIITFNLHRRTHTGTSPPICQVLSVIKERAGINTKTVCRQSPRERPVYISITNEIEVRIVMSTKANDKEKVHFLLHYQAVGCPDIETSHNSWFRRTTNGATFGCLNTGESWPLTCTGRKWTGHRGTCENTSDPAGFITNTMDGMSPGVSIIIIVVIATAIGILILLFGIACLRRKRRSDTLGGRPVIAHQTRRAAKNTDAHACAAQERPLPELMTSAPSGADRSDFEGAFLAPTGENNYFRTWELPRHLLTSGDYCRASSDSMPYTSPEEWDRDQRYAEHVYDSPKSVRRHPDFRTNAPESVQYFELDPSVELTVLSQR</sequence>
<keyword evidence="4" id="KW-1185">Reference proteome</keyword>
<evidence type="ECO:0000313" key="4">
    <source>
        <dbReference type="Proteomes" id="UP001209878"/>
    </source>
</evidence>
<dbReference type="Pfam" id="PF02140">
    <property type="entry name" value="SUEL_Lectin"/>
    <property type="match status" value="1"/>
</dbReference>
<feature type="domain" description="SUEL-type lectin" evidence="2">
    <location>
        <begin position="5"/>
        <end position="84"/>
    </location>
</feature>
<evidence type="ECO:0000259" key="2">
    <source>
        <dbReference type="Pfam" id="PF02140"/>
    </source>
</evidence>
<feature type="transmembrane region" description="Helical" evidence="1">
    <location>
        <begin position="287"/>
        <end position="311"/>
    </location>
</feature>
<dbReference type="Gene3D" id="2.60.120.290">
    <property type="entry name" value="Spermadhesin, CUB domain"/>
    <property type="match status" value="1"/>
</dbReference>
<protein>
    <recommendedName>
        <fullName evidence="2">SUEL-type lectin domain-containing protein</fullName>
    </recommendedName>
</protein>
<keyword evidence="1" id="KW-0812">Transmembrane</keyword>
<reference evidence="3" key="1">
    <citation type="journal article" date="2023" name="Mol. Biol. Evol.">
        <title>Third-Generation Sequencing Reveals the Adaptive Role of the Epigenome in Three Deep-Sea Polychaetes.</title>
        <authorList>
            <person name="Perez M."/>
            <person name="Aroh O."/>
            <person name="Sun Y."/>
            <person name="Lan Y."/>
            <person name="Juniper S.K."/>
            <person name="Young C.R."/>
            <person name="Angers B."/>
            <person name="Qian P.Y."/>
        </authorList>
    </citation>
    <scope>NUCLEOTIDE SEQUENCE</scope>
    <source>
        <strain evidence="3">R07B-5</strain>
    </source>
</reference>
<name>A0AAD9NKH5_RIDPI</name>
<gene>
    <name evidence="3" type="ORF">NP493_1050g01006</name>
</gene>
<dbReference type="InterPro" id="IPR035914">
    <property type="entry name" value="Sperma_CUB_dom_sf"/>
</dbReference>
<dbReference type="SUPFAM" id="SSF49854">
    <property type="entry name" value="Spermadhesin, CUB domain"/>
    <property type="match status" value="1"/>
</dbReference>
<evidence type="ECO:0000256" key="1">
    <source>
        <dbReference type="SAM" id="Phobius"/>
    </source>
</evidence>
<proteinExistence type="predicted"/>